<keyword evidence="2" id="KW-0472">Membrane</keyword>
<gene>
    <name evidence="3" type="ORF">M404DRAFT_774729</name>
</gene>
<reference evidence="3 4" key="1">
    <citation type="submission" date="2014-04" db="EMBL/GenBank/DDBJ databases">
        <authorList>
            <consortium name="DOE Joint Genome Institute"/>
            <person name="Kuo A."/>
            <person name="Kohler A."/>
            <person name="Costa M.D."/>
            <person name="Nagy L.G."/>
            <person name="Floudas D."/>
            <person name="Copeland A."/>
            <person name="Barry K.W."/>
            <person name="Cichocki N."/>
            <person name="Veneault-Fourrey C."/>
            <person name="LaButti K."/>
            <person name="Lindquist E.A."/>
            <person name="Lipzen A."/>
            <person name="Lundell T."/>
            <person name="Morin E."/>
            <person name="Murat C."/>
            <person name="Sun H."/>
            <person name="Tunlid A."/>
            <person name="Henrissat B."/>
            <person name="Grigoriev I.V."/>
            <person name="Hibbett D.S."/>
            <person name="Martin F."/>
            <person name="Nordberg H.P."/>
            <person name="Cantor M.N."/>
            <person name="Hua S.X."/>
        </authorList>
    </citation>
    <scope>NUCLEOTIDE SEQUENCE [LARGE SCALE GENOMIC DNA]</scope>
    <source>
        <strain evidence="3 4">Marx 270</strain>
    </source>
</reference>
<feature type="transmembrane region" description="Helical" evidence="2">
    <location>
        <begin position="378"/>
        <end position="402"/>
    </location>
</feature>
<protein>
    <recommendedName>
        <fullName evidence="5">WW domain-containing protein</fullName>
    </recommendedName>
</protein>
<evidence type="ECO:0000256" key="1">
    <source>
        <dbReference type="SAM" id="MobiDB-lite"/>
    </source>
</evidence>
<sequence length="614" mass="68907">MESSVSLSSQSTTTTGKLPTRMFTPFTASDVDRYNRGEFIPPDKEFPWIDAAQRLFEDPSDLSSTGWKVCTHPEGAPYFCDIQRRIYTDTDVRNPKKMGTVEKCISRLSELAASHSITFPSPASSPSLELVLELANGKSRKECRYYFVDTEKRLLFWVHAWVPERMYANLRGVKKQSHIKMALEMQYWTHCELYPRERTFDAAVYRELCGLVIHANAESITSDTSLAPFESAELSKMMDIVRVLQDSVGQVNDPVMCVVARFMCIFSRIHFLNFHGQPCARLDVDHSIYYPRNHRLRTSLLLHVLSFLLFGAPWRYVETLRGVWVDETVNLPRWKAFVARVIDEWGGFTIYSTVMLAVDISLLGIADSDSKTYQSVTVIAIYVSVICTVGSIVASVVLTGMWRDKAENAEEVAKYMNEITDTVIGVDHMAIMFSVPFGLLIWGMTSFLVAFLDLIYTSTYLPTLATTTPGIILVAVLVAWPVWVAVERGLGGWIMRAVDIWKQQVVRTGWHIKGWGEQGVRSWREREGSTIVEIRRGSVGMAEPGILDTGRRQGSASVSSGREGRKTVSFVETGEDVEARVGMGAAFGTGDGVQDLQASEDVCKPQLLEMGRMV</sequence>
<dbReference type="Proteomes" id="UP000054217">
    <property type="component" value="Unassembled WGS sequence"/>
</dbReference>
<name>A0A0C3NX75_PISTI</name>
<keyword evidence="2" id="KW-0812">Transmembrane</keyword>
<dbReference type="EMBL" id="KN832000">
    <property type="protein sequence ID" value="KIN99925.1"/>
    <property type="molecule type" value="Genomic_DNA"/>
</dbReference>
<evidence type="ECO:0008006" key="5">
    <source>
        <dbReference type="Google" id="ProtNLM"/>
    </source>
</evidence>
<keyword evidence="2" id="KW-1133">Transmembrane helix</keyword>
<proteinExistence type="predicted"/>
<accession>A0A0C3NX75</accession>
<dbReference type="HOGENOM" id="CLU_015091_2_2_1"/>
<dbReference type="InParanoid" id="A0A0C3NX75"/>
<dbReference type="STRING" id="870435.A0A0C3NX75"/>
<evidence type="ECO:0000256" key="2">
    <source>
        <dbReference type="SAM" id="Phobius"/>
    </source>
</evidence>
<dbReference type="AlphaFoldDB" id="A0A0C3NX75"/>
<feature type="transmembrane region" description="Helical" evidence="2">
    <location>
        <begin position="430"/>
        <end position="452"/>
    </location>
</feature>
<feature type="transmembrane region" description="Helical" evidence="2">
    <location>
        <begin position="464"/>
        <end position="486"/>
    </location>
</feature>
<evidence type="ECO:0000313" key="4">
    <source>
        <dbReference type="Proteomes" id="UP000054217"/>
    </source>
</evidence>
<reference evidence="4" key="2">
    <citation type="submission" date="2015-01" db="EMBL/GenBank/DDBJ databases">
        <title>Evolutionary Origins and Diversification of the Mycorrhizal Mutualists.</title>
        <authorList>
            <consortium name="DOE Joint Genome Institute"/>
            <consortium name="Mycorrhizal Genomics Consortium"/>
            <person name="Kohler A."/>
            <person name="Kuo A."/>
            <person name="Nagy L.G."/>
            <person name="Floudas D."/>
            <person name="Copeland A."/>
            <person name="Barry K.W."/>
            <person name="Cichocki N."/>
            <person name="Veneault-Fourrey C."/>
            <person name="LaButti K."/>
            <person name="Lindquist E.A."/>
            <person name="Lipzen A."/>
            <person name="Lundell T."/>
            <person name="Morin E."/>
            <person name="Murat C."/>
            <person name="Riley R."/>
            <person name="Ohm R."/>
            <person name="Sun H."/>
            <person name="Tunlid A."/>
            <person name="Henrissat B."/>
            <person name="Grigoriev I.V."/>
            <person name="Hibbett D.S."/>
            <person name="Martin F."/>
        </authorList>
    </citation>
    <scope>NUCLEOTIDE SEQUENCE [LARGE SCALE GENOMIC DNA]</scope>
    <source>
        <strain evidence="4">Marx 270</strain>
    </source>
</reference>
<keyword evidence="4" id="KW-1185">Reference proteome</keyword>
<organism evidence="3 4">
    <name type="scientific">Pisolithus tinctorius Marx 270</name>
    <dbReference type="NCBI Taxonomy" id="870435"/>
    <lineage>
        <taxon>Eukaryota</taxon>
        <taxon>Fungi</taxon>
        <taxon>Dikarya</taxon>
        <taxon>Basidiomycota</taxon>
        <taxon>Agaricomycotina</taxon>
        <taxon>Agaricomycetes</taxon>
        <taxon>Agaricomycetidae</taxon>
        <taxon>Boletales</taxon>
        <taxon>Sclerodermatineae</taxon>
        <taxon>Pisolithaceae</taxon>
        <taxon>Pisolithus</taxon>
    </lineage>
</organism>
<feature type="transmembrane region" description="Helical" evidence="2">
    <location>
        <begin position="345"/>
        <end position="366"/>
    </location>
</feature>
<feature type="region of interest" description="Disordered" evidence="1">
    <location>
        <begin position="1"/>
        <end position="21"/>
    </location>
</feature>
<dbReference type="OrthoDB" id="2657661at2759"/>
<evidence type="ECO:0000313" key="3">
    <source>
        <dbReference type="EMBL" id="KIN99925.1"/>
    </source>
</evidence>
<feature type="compositionally biased region" description="Low complexity" evidence="1">
    <location>
        <begin position="1"/>
        <end position="15"/>
    </location>
</feature>